<gene>
    <name evidence="11" type="ORF">Acr_22g0009390</name>
</gene>
<evidence type="ECO:0000256" key="5">
    <source>
        <dbReference type="ARBA" id="ARBA00022737"/>
    </source>
</evidence>
<evidence type="ECO:0000256" key="3">
    <source>
        <dbReference type="ARBA" id="ARBA00022448"/>
    </source>
</evidence>
<evidence type="ECO:0000256" key="6">
    <source>
        <dbReference type="ARBA" id="ARBA00022989"/>
    </source>
</evidence>
<keyword evidence="7 9" id="KW-0472">Membrane</keyword>
<keyword evidence="5" id="KW-0677">Repeat</keyword>
<evidence type="ECO:0000256" key="9">
    <source>
        <dbReference type="SAM" id="Phobius"/>
    </source>
</evidence>
<evidence type="ECO:0000256" key="2">
    <source>
        <dbReference type="ARBA" id="ARBA00007577"/>
    </source>
</evidence>
<keyword evidence="6 9" id="KW-1133">Transmembrane helix</keyword>
<evidence type="ECO:0000256" key="8">
    <source>
        <dbReference type="ARBA" id="ARBA00023180"/>
    </source>
</evidence>
<dbReference type="GO" id="GO:0090374">
    <property type="term" value="P:oligopeptide export from mitochondrion"/>
    <property type="evidence" value="ECO:0007669"/>
    <property type="project" value="TreeGrafter"/>
</dbReference>
<dbReference type="Proteomes" id="UP000585474">
    <property type="component" value="Unassembled WGS sequence"/>
</dbReference>
<organism evidence="11 12">
    <name type="scientific">Actinidia rufa</name>
    <dbReference type="NCBI Taxonomy" id="165716"/>
    <lineage>
        <taxon>Eukaryota</taxon>
        <taxon>Viridiplantae</taxon>
        <taxon>Streptophyta</taxon>
        <taxon>Embryophyta</taxon>
        <taxon>Tracheophyta</taxon>
        <taxon>Spermatophyta</taxon>
        <taxon>Magnoliopsida</taxon>
        <taxon>eudicotyledons</taxon>
        <taxon>Gunneridae</taxon>
        <taxon>Pentapetalae</taxon>
        <taxon>asterids</taxon>
        <taxon>Ericales</taxon>
        <taxon>Actinidiaceae</taxon>
        <taxon>Actinidia</taxon>
    </lineage>
</organism>
<dbReference type="Pfam" id="PF00005">
    <property type="entry name" value="ABC_tran"/>
    <property type="match status" value="1"/>
</dbReference>
<sequence length="285" mass="30882">MAELIHASILDHGGGRERLHLRLLSAHPLLSLSLFLLPFNSHLEGRSIGEVIDSFGETVNTRQVVHQVSKIALMYVYLAVGSGVAAFFPLIKGWLLTSRGQSAYTQAGTVVEQTIESIRTVGIANFLIIAGGPKSLLKAYRSGVQSGLASGLGSGVFMFFIFCTYSMAASPCLSAFTSGQVAAFKMFETFSSKPPEIDPYDTNGRKPDDIHGDIELRDIYFSYPARVDELIFSSFSLTISSGTTAALVGQSGSGKSTVISLIQRFYDPIRVLRVVSKLLMVFLSH</sequence>
<keyword evidence="4 9" id="KW-0812">Transmembrane</keyword>
<dbReference type="Gene3D" id="1.20.1560.10">
    <property type="entry name" value="ABC transporter type 1, transmembrane domain"/>
    <property type="match status" value="2"/>
</dbReference>
<dbReference type="EMBL" id="BJWL01000022">
    <property type="protein sequence ID" value="GFZ11541.1"/>
    <property type="molecule type" value="Genomic_DNA"/>
</dbReference>
<dbReference type="InterPro" id="IPR036640">
    <property type="entry name" value="ABC1_TM_sf"/>
</dbReference>
<dbReference type="Gene3D" id="3.40.50.300">
    <property type="entry name" value="P-loop containing nucleotide triphosphate hydrolases"/>
    <property type="match status" value="1"/>
</dbReference>
<evidence type="ECO:0000256" key="1">
    <source>
        <dbReference type="ARBA" id="ARBA00004141"/>
    </source>
</evidence>
<evidence type="ECO:0000313" key="12">
    <source>
        <dbReference type="Proteomes" id="UP000585474"/>
    </source>
</evidence>
<dbReference type="AlphaFoldDB" id="A0A7J0GLC2"/>
<dbReference type="InterPro" id="IPR027417">
    <property type="entry name" value="P-loop_NTPase"/>
</dbReference>
<evidence type="ECO:0000256" key="4">
    <source>
        <dbReference type="ARBA" id="ARBA00022692"/>
    </source>
</evidence>
<comment type="similarity">
    <text evidence="2">Belongs to the ABC transporter superfamily. ABCB family. Multidrug resistance exporter (TC 3.A.1.201) subfamily.</text>
</comment>
<keyword evidence="8" id="KW-0325">Glycoprotein</keyword>
<accession>A0A7J0GLC2</accession>
<name>A0A7J0GLC2_9ERIC</name>
<keyword evidence="12" id="KW-1185">Reference proteome</keyword>
<dbReference type="InterPro" id="IPR039421">
    <property type="entry name" value="Type_1_exporter"/>
</dbReference>
<reference evidence="11 12" key="1">
    <citation type="submission" date="2019-07" db="EMBL/GenBank/DDBJ databases">
        <title>De Novo Assembly of kiwifruit Actinidia rufa.</title>
        <authorList>
            <person name="Sugita-Konishi S."/>
            <person name="Sato K."/>
            <person name="Mori E."/>
            <person name="Abe Y."/>
            <person name="Kisaki G."/>
            <person name="Hamano K."/>
            <person name="Suezawa K."/>
            <person name="Otani M."/>
            <person name="Fukuda T."/>
            <person name="Manabe T."/>
            <person name="Gomi K."/>
            <person name="Tabuchi M."/>
            <person name="Akimitsu K."/>
            <person name="Kataoka I."/>
        </authorList>
    </citation>
    <scope>NUCLEOTIDE SEQUENCE [LARGE SCALE GENOMIC DNA]</scope>
    <source>
        <strain evidence="12">cv. Fuchu</strain>
    </source>
</reference>
<dbReference type="OrthoDB" id="1719330at2759"/>
<feature type="transmembrane region" description="Helical" evidence="9">
    <location>
        <begin position="148"/>
        <end position="168"/>
    </location>
</feature>
<feature type="transmembrane region" description="Helical" evidence="9">
    <location>
        <begin position="72"/>
        <end position="91"/>
    </location>
</feature>
<dbReference type="GO" id="GO:0005524">
    <property type="term" value="F:ATP binding"/>
    <property type="evidence" value="ECO:0007669"/>
    <property type="project" value="InterPro"/>
</dbReference>
<protein>
    <submittedName>
        <fullName evidence="11">p-glycoprotein 21</fullName>
    </submittedName>
</protein>
<evidence type="ECO:0000259" key="10">
    <source>
        <dbReference type="Pfam" id="PF00005"/>
    </source>
</evidence>
<comment type="subcellular location">
    <subcellularLocation>
        <location evidence="1">Membrane</location>
        <topology evidence="1">Multi-pass membrane protein</topology>
    </subcellularLocation>
</comment>
<proteinExistence type="inferred from homology"/>
<evidence type="ECO:0000256" key="7">
    <source>
        <dbReference type="ARBA" id="ARBA00023136"/>
    </source>
</evidence>
<dbReference type="PANTHER" id="PTHR43394">
    <property type="entry name" value="ATP-DEPENDENT PERMEASE MDL1, MITOCHONDRIAL"/>
    <property type="match status" value="1"/>
</dbReference>
<comment type="caution">
    <text evidence="11">The sequence shown here is derived from an EMBL/GenBank/DDBJ whole genome shotgun (WGS) entry which is preliminary data.</text>
</comment>
<dbReference type="GO" id="GO:0005743">
    <property type="term" value="C:mitochondrial inner membrane"/>
    <property type="evidence" value="ECO:0007669"/>
    <property type="project" value="TreeGrafter"/>
</dbReference>
<dbReference type="InterPro" id="IPR003439">
    <property type="entry name" value="ABC_transporter-like_ATP-bd"/>
</dbReference>
<feature type="domain" description="ABC transporter" evidence="10">
    <location>
        <begin position="234"/>
        <end position="268"/>
    </location>
</feature>
<dbReference type="GO" id="GO:0016887">
    <property type="term" value="F:ATP hydrolysis activity"/>
    <property type="evidence" value="ECO:0007669"/>
    <property type="project" value="InterPro"/>
</dbReference>
<dbReference type="GO" id="GO:0015421">
    <property type="term" value="F:ABC-type oligopeptide transporter activity"/>
    <property type="evidence" value="ECO:0007669"/>
    <property type="project" value="TreeGrafter"/>
</dbReference>
<dbReference type="SUPFAM" id="SSF52540">
    <property type="entry name" value="P-loop containing nucleoside triphosphate hydrolases"/>
    <property type="match status" value="1"/>
</dbReference>
<dbReference type="PANTHER" id="PTHR43394:SF16">
    <property type="entry name" value="ABC TRANSPORTER B FAMILY MEMBER 4-LIKE ISOFORM X1"/>
    <property type="match status" value="1"/>
</dbReference>
<evidence type="ECO:0000313" key="11">
    <source>
        <dbReference type="EMBL" id="GFZ11541.1"/>
    </source>
</evidence>
<keyword evidence="3" id="KW-0813">Transport</keyword>